<evidence type="ECO:0000313" key="9">
    <source>
        <dbReference type="Proteomes" id="UP001205311"/>
    </source>
</evidence>
<dbReference type="InterPro" id="IPR023828">
    <property type="entry name" value="Peptidase_S8_Ser-AS"/>
</dbReference>
<keyword evidence="2 5" id="KW-0645">Protease</keyword>
<evidence type="ECO:0000256" key="3">
    <source>
        <dbReference type="ARBA" id="ARBA00022801"/>
    </source>
</evidence>
<evidence type="ECO:0000256" key="4">
    <source>
        <dbReference type="ARBA" id="ARBA00022825"/>
    </source>
</evidence>
<dbReference type="SUPFAM" id="SSF52743">
    <property type="entry name" value="Subtilisin-like"/>
    <property type="match status" value="1"/>
</dbReference>
<dbReference type="InterPro" id="IPR022398">
    <property type="entry name" value="Peptidase_S8_His-AS"/>
</dbReference>
<keyword evidence="4 5" id="KW-0720">Serine protease</keyword>
<dbReference type="InterPro" id="IPR050131">
    <property type="entry name" value="Peptidase_S8_subtilisin-like"/>
</dbReference>
<proteinExistence type="inferred from homology"/>
<dbReference type="GO" id="GO:0008233">
    <property type="term" value="F:peptidase activity"/>
    <property type="evidence" value="ECO:0007669"/>
    <property type="project" value="UniProtKB-KW"/>
</dbReference>
<reference evidence="8 9" key="1">
    <citation type="submission" date="2022-06" db="EMBL/GenBank/DDBJ databases">
        <title>Genomic Encyclopedia of Archaeal and Bacterial Type Strains, Phase II (KMG-II): from individual species to whole genera.</title>
        <authorList>
            <person name="Goeker M."/>
        </authorList>
    </citation>
    <scope>NUCLEOTIDE SEQUENCE [LARGE SCALE GENOMIC DNA]</scope>
    <source>
        <strain evidence="8 9">DSM 40477</strain>
    </source>
</reference>
<evidence type="ECO:0000259" key="7">
    <source>
        <dbReference type="Pfam" id="PF00082"/>
    </source>
</evidence>
<dbReference type="GO" id="GO:0006508">
    <property type="term" value="P:proteolysis"/>
    <property type="evidence" value="ECO:0007669"/>
    <property type="project" value="UniProtKB-KW"/>
</dbReference>
<feature type="active site" description="Charge relay system" evidence="5">
    <location>
        <position position="464"/>
    </location>
</feature>
<dbReference type="PANTHER" id="PTHR43806:SF11">
    <property type="entry name" value="CEREVISIN-RELATED"/>
    <property type="match status" value="1"/>
</dbReference>
<accession>A0ABT1HSY7</accession>
<feature type="active site" description="Charge relay system" evidence="5">
    <location>
        <position position="223"/>
    </location>
</feature>
<sequence>MSLASSSAPVPPPPRGSRPVLGTGRPAPTRAATAFVRVGAAGAVAAAVLVPLSPASADHGAARSQQADGRQAAHQKVSVAGLANGARFRGFIVRYREGTPAAQGDLGAAQATLGVHEDVQLAPATPMALGHVAVRATPPPKDAQQAERLMRSIAEHEDVEFVEPNLVLPAPVVPERTRPEPDDPKFPDQWHLQGPPEEPAGVNAPAAWAWGATGRGVVVAVVDTGSTAHPDLDAQYVQGYDFITDPVSARDGDGWDDDPSDEGDWTVEGECGPDSPAFPSTWHGTHVAGTVAAVADDGYGVAGVAPGARIQPVRVLGACGGTTADVTNGIAWAAGLRVPGAPANPNPARVINLSLGGQESCPRALDAALMGAYSRGVVSVIAAGNGSGPADQQTPANCSAPRIVVAALDREGNRAAYSNYGWPVDVAAPGGETRPTRRNGVLSTVNTGERTPESPGWAYYQGTSMATPHVAGLAALLVGQGLTPYLAKWAIQSSARVLPGTCDAEEERSACGAGLVDAGAAVDVAGSLFPGSKPHQKDHQPAAP</sequence>
<protein>
    <submittedName>
        <fullName evidence="8">Serine protease</fullName>
    </submittedName>
</protein>
<dbReference type="PROSITE" id="PS00137">
    <property type="entry name" value="SUBTILASE_HIS"/>
    <property type="match status" value="1"/>
</dbReference>
<feature type="domain" description="Peptidase S8/S53" evidence="7">
    <location>
        <begin position="214"/>
        <end position="495"/>
    </location>
</feature>
<evidence type="ECO:0000256" key="5">
    <source>
        <dbReference type="PROSITE-ProRule" id="PRU01240"/>
    </source>
</evidence>
<dbReference type="InterPro" id="IPR034176">
    <property type="entry name" value="Peptidases_S8_13"/>
</dbReference>
<comment type="caution">
    <text evidence="8">The sequence shown here is derived from an EMBL/GenBank/DDBJ whole genome shotgun (WGS) entry which is preliminary data.</text>
</comment>
<dbReference type="EMBL" id="JAMTCP010000009">
    <property type="protein sequence ID" value="MCP2258606.1"/>
    <property type="molecule type" value="Genomic_DNA"/>
</dbReference>
<evidence type="ECO:0000256" key="1">
    <source>
        <dbReference type="ARBA" id="ARBA00011073"/>
    </source>
</evidence>
<feature type="compositionally biased region" description="Low complexity" evidence="6">
    <location>
        <begin position="17"/>
        <end position="27"/>
    </location>
</feature>
<evidence type="ECO:0000256" key="2">
    <source>
        <dbReference type="ARBA" id="ARBA00022670"/>
    </source>
</evidence>
<dbReference type="InterPro" id="IPR036852">
    <property type="entry name" value="Peptidase_S8/S53_dom_sf"/>
</dbReference>
<organism evidence="8 9">
    <name type="scientific">Streptoalloteichus tenebrarius (strain ATCC 17920 / DSM 40477 / JCM 4838 / CBS 697.72 / NBRC 16177 / NCIMB 11028 / NRRL B-12390 / A12253. 1 / ISP 5477)</name>
    <name type="common">Streptomyces tenebrarius</name>
    <dbReference type="NCBI Taxonomy" id="1933"/>
    <lineage>
        <taxon>Bacteria</taxon>
        <taxon>Bacillati</taxon>
        <taxon>Actinomycetota</taxon>
        <taxon>Actinomycetes</taxon>
        <taxon>Pseudonocardiales</taxon>
        <taxon>Pseudonocardiaceae</taxon>
        <taxon>Streptoalloteichus</taxon>
    </lineage>
</organism>
<dbReference type="CDD" id="cd07496">
    <property type="entry name" value="Peptidases_S8_13"/>
    <property type="match status" value="1"/>
</dbReference>
<dbReference type="Proteomes" id="UP001205311">
    <property type="component" value="Unassembled WGS sequence"/>
</dbReference>
<dbReference type="Gene3D" id="3.40.50.200">
    <property type="entry name" value="Peptidase S8/S53 domain"/>
    <property type="match status" value="1"/>
</dbReference>
<dbReference type="PANTHER" id="PTHR43806">
    <property type="entry name" value="PEPTIDASE S8"/>
    <property type="match status" value="1"/>
</dbReference>
<dbReference type="InterPro" id="IPR000209">
    <property type="entry name" value="Peptidase_S8/S53_dom"/>
</dbReference>
<feature type="region of interest" description="Disordered" evidence="6">
    <location>
        <begin position="1"/>
        <end position="27"/>
    </location>
</feature>
<dbReference type="InterPro" id="IPR015500">
    <property type="entry name" value="Peptidase_S8_subtilisin-rel"/>
</dbReference>
<dbReference type="PROSITE" id="PS51892">
    <property type="entry name" value="SUBTILASE"/>
    <property type="match status" value="1"/>
</dbReference>
<keyword evidence="9" id="KW-1185">Reference proteome</keyword>
<name>A0ABT1HSY7_STRSD</name>
<keyword evidence="3 5" id="KW-0378">Hydrolase</keyword>
<gene>
    <name evidence="8" type="ORF">LX15_002304</name>
</gene>
<evidence type="ECO:0000313" key="8">
    <source>
        <dbReference type="EMBL" id="MCP2258606.1"/>
    </source>
</evidence>
<comment type="similarity">
    <text evidence="1 5">Belongs to the peptidase S8 family.</text>
</comment>
<dbReference type="Pfam" id="PF00082">
    <property type="entry name" value="Peptidase_S8"/>
    <property type="match status" value="1"/>
</dbReference>
<dbReference type="RefSeq" id="WP_253669522.1">
    <property type="nucleotide sequence ID" value="NZ_JAMTCP010000009.1"/>
</dbReference>
<evidence type="ECO:0000256" key="6">
    <source>
        <dbReference type="SAM" id="MobiDB-lite"/>
    </source>
</evidence>
<dbReference type="PROSITE" id="PS00138">
    <property type="entry name" value="SUBTILASE_SER"/>
    <property type="match status" value="1"/>
</dbReference>
<dbReference type="PRINTS" id="PR00723">
    <property type="entry name" value="SUBTILISIN"/>
</dbReference>
<feature type="active site" description="Charge relay system" evidence="5">
    <location>
        <position position="283"/>
    </location>
</feature>